<accession>A0A8J3UDX4</accession>
<evidence type="ECO:0000313" key="3">
    <source>
        <dbReference type="Proteomes" id="UP000644610"/>
    </source>
</evidence>
<feature type="transmembrane region" description="Helical" evidence="1">
    <location>
        <begin position="6"/>
        <end position="24"/>
    </location>
</feature>
<sequence>MSPGDWFQAVSLVAVVVALVLNILQVRALSRQNASLASSLRQTVFQAQVQATASSRIPFLWNDPRLLAWHLSQRGYGASTRSRNKKRLYVIVEIELHEFNYLNHEAGLLPEHVWTAWSKVLEADFALADFREVWPAARTFFAPPFVSYVDTLMAGQPFVQSVTSNADFISKVFRRAKRNG</sequence>
<comment type="caution">
    <text evidence="2">The sequence shown here is derived from an EMBL/GenBank/DDBJ whole genome shotgun (WGS) entry which is preliminary data.</text>
</comment>
<evidence type="ECO:0000313" key="2">
    <source>
        <dbReference type="EMBL" id="GII43719.1"/>
    </source>
</evidence>
<gene>
    <name evidence="2" type="ORF">Psi02_01430</name>
</gene>
<reference evidence="2" key="1">
    <citation type="submission" date="2021-01" db="EMBL/GenBank/DDBJ databases">
        <title>Whole genome shotgun sequence of Planotetraspora silvatica NBRC 100141.</title>
        <authorList>
            <person name="Komaki H."/>
            <person name="Tamura T."/>
        </authorList>
    </citation>
    <scope>NUCLEOTIDE SEQUENCE</scope>
    <source>
        <strain evidence="2">NBRC 100141</strain>
    </source>
</reference>
<keyword evidence="3" id="KW-1185">Reference proteome</keyword>
<proteinExistence type="predicted"/>
<dbReference type="AlphaFoldDB" id="A0A8J3UDX4"/>
<dbReference type="RefSeq" id="WP_203970672.1">
    <property type="nucleotide sequence ID" value="NZ_BAAAKY010000005.1"/>
</dbReference>
<evidence type="ECO:0000256" key="1">
    <source>
        <dbReference type="SAM" id="Phobius"/>
    </source>
</evidence>
<dbReference type="Proteomes" id="UP000644610">
    <property type="component" value="Unassembled WGS sequence"/>
</dbReference>
<protein>
    <submittedName>
        <fullName evidence="2">Uncharacterized protein</fullName>
    </submittedName>
</protein>
<keyword evidence="1" id="KW-0812">Transmembrane</keyword>
<dbReference type="EMBL" id="BOOQ01000002">
    <property type="protein sequence ID" value="GII43719.1"/>
    <property type="molecule type" value="Genomic_DNA"/>
</dbReference>
<keyword evidence="1" id="KW-0472">Membrane</keyword>
<name>A0A8J3UDX4_9ACTN</name>
<keyword evidence="1" id="KW-1133">Transmembrane helix</keyword>
<organism evidence="2 3">
    <name type="scientific">Planotetraspora silvatica</name>
    <dbReference type="NCBI Taxonomy" id="234614"/>
    <lineage>
        <taxon>Bacteria</taxon>
        <taxon>Bacillati</taxon>
        <taxon>Actinomycetota</taxon>
        <taxon>Actinomycetes</taxon>
        <taxon>Streptosporangiales</taxon>
        <taxon>Streptosporangiaceae</taxon>
        <taxon>Planotetraspora</taxon>
    </lineage>
</organism>